<dbReference type="CDD" id="cd01574">
    <property type="entry name" value="PBP1_LacI"/>
    <property type="match status" value="1"/>
</dbReference>
<dbReference type="GO" id="GO:0000976">
    <property type="term" value="F:transcription cis-regulatory region binding"/>
    <property type="evidence" value="ECO:0007669"/>
    <property type="project" value="TreeGrafter"/>
</dbReference>
<dbReference type="InterPro" id="IPR010982">
    <property type="entry name" value="Lambda_DNA-bd_dom_sf"/>
</dbReference>
<dbReference type="InterPro" id="IPR046335">
    <property type="entry name" value="LacI/GalR-like_sensor"/>
</dbReference>
<keyword evidence="2" id="KW-0238">DNA-binding</keyword>
<evidence type="ECO:0000313" key="6">
    <source>
        <dbReference type="EMBL" id="CAB4974358.1"/>
    </source>
</evidence>
<sequence length="340" mass="36298">MAEARSGRSATLADVARLAGVSAMTVSRVLNDRGNVSDSTRIRVRRAMDQVRYRPNAMARSLVLGRSQTIGVVTFDTAQYGPGSAVLGIERAARERGYGVTITVMERPDHDALRSAVLSLNDRMVDGMVVIAPFTAMAGALRDLGRGTPVVAAEAGHQGEVPIVGIDQGLGARLATRHLLEFGHRTVHHIAGPADWIESRLRSNGWRAELSEHGVTAPPVLDGDWTAKSGYDAGLRLADDGSVTAVFVANDQMALGLLHALHERGVRVPQDVSVVGFDDTPESAFFLPSLTTVRQDFATLGEVAVELLDRLVTDAAYVAEDRLLIDPTLVVRKSAGPPAT</sequence>
<dbReference type="Gene3D" id="1.10.260.40">
    <property type="entry name" value="lambda repressor-like DNA-binding domains"/>
    <property type="match status" value="1"/>
</dbReference>
<keyword evidence="3" id="KW-0804">Transcription</keyword>
<evidence type="ECO:0000256" key="2">
    <source>
        <dbReference type="ARBA" id="ARBA00023125"/>
    </source>
</evidence>
<gene>
    <name evidence="5" type="ORF">UFOPK2810_00916</name>
    <name evidence="6" type="ORF">UFOPK3957_00124</name>
    <name evidence="7" type="ORF">UFOPK4061_00125</name>
</gene>
<feature type="domain" description="HTH lacI-type" evidence="4">
    <location>
        <begin position="10"/>
        <end position="64"/>
    </location>
</feature>
<evidence type="ECO:0000259" key="4">
    <source>
        <dbReference type="PROSITE" id="PS50932"/>
    </source>
</evidence>
<evidence type="ECO:0000256" key="3">
    <source>
        <dbReference type="ARBA" id="ARBA00023163"/>
    </source>
</evidence>
<dbReference type="SMART" id="SM00354">
    <property type="entry name" value="HTH_LACI"/>
    <property type="match status" value="1"/>
</dbReference>
<evidence type="ECO:0000256" key="1">
    <source>
        <dbReference type="ARBA" id="ARBA00023015"/>
    </source>
</evidence>
<evidence type="ECO:0000313" key="5">
    <source>
        <dbReference type="EMBL" id="CAB4752571.1"/>
    </source>
</evidence>
<dbReference type="PRINTS" id="PR00036">
    <property type="entry name" value="HTHLACI"/>
</dbReference>
<dbReference type="GO" id="GO:0003700">
    <property type="term" value="F:DNA-binding transcription factor activity"/>
    <property type="evidence" value="ECO:0007669"/>
    <property type="project" value="TreeGrafter"/>
</dbReference>
<keyword evidence="1" id="KW-0805">Transcription regulation</keyword>
<reference evidence="5" key="1">
    <citation type="submission" date="2020-05" db="EMBL/GenBank/DDBJ databases">
        <authorList>
            <person name="Chiriac C."/>
            <person name="Salcher M."/>
            <person name="Ghai R."/>
            <person name="Kavagutti S V."/>
        </authorList>
    </citation>
    <scope>NUCLEOTIDE SEQUENCE</scope>
</reference>
<dbReference type="Pfam" id="PF13377">
    <property type="entry name" value="Peripla_BP_3"/>
    <property type="match status" value="1"/>
</dbReference>
<organism evidence="5">
    <name type="scientific">freshwater metagenome</name>
    <dbReference type="NCBI Taxonomy" id="449393"/>
    <lineage>
        <taxon>unclassified sequences</taxon>
        <taxon>metagenomes</taxon>
        <taxon>ecological metagenomes</taxon>
    </lineage>
</organism>
<dbReference type="InterPro" id="IPR000843">
    <property type="entry name" value="HTH_LacI"/>
</dbReference>
<dbReference type="CDD" id="cd01392">
    <property type="entry name" value="HTH_LacI"/>
    <property type="match status" value="1"/>
</dbReference>
<dbReference type="SUPFAM" id="SSF47413">
    <property type="entry name" value="lambda repressor-like DNA-binding domains"/>
    <property type="match status" value="1"/>
</dbReference>
<dbReference type="Gene3D" id="3.40.50.2300">
    <property type="match status" value="2"/>
</dbReference>
<dbReference type="EMBL" id="CAFBPD010000012">
    <property type="protein sequence ID" value="CAB4997953.1"/>
    <property type="molecule type" value="Genomic_DNA"/>
</dbReference>
<dbReference type="Pfam" id="PF00356">
    <property type="entry name" value="LacI"/>
    <property type="match status" value="1"/>
</dbReference>
<dbReference type="AlphaFoldDB" id="A0A6J6TY60"/>
<dbReference type="PROSITE" id="PS00356">
    <property type="entry name" value="HTH_LACI_1"/>
    <property type="match status" value="1"/>
</dbReference>
<dbReference type="PANTHER" id="PTHR30146:SF153">
    <property type="entry name" value="LACTOSE OPERON REPRESSOR"/>
    <property type="match status" value="1"/>
</dbReference>
<dbReference type="EMBL" id="CAFBOM010000010">
    <property type="protein sequence ID" value="CAB4974358.1"/>
    <property type="molecule type" value="Genomic_DNA"/>
</dbReference>
<dbReference type="PANTHER" id="PTHR30146">
    <property type="entry name" value="LACI-RELATED TRANSCRIPTIONAL REPRESSOR"/>
    <property type="match status" value="1"/>
</dbReference>
<dbReference type="SUPFAM" id="SSF53822">
    <property type="entry name" value="Periplasmic binding protein-like I"/>
    <property type="match status" value="1"/>
</dbReference>
<accession>A0A6J6TY60</accession>
<dbReference type="InterPro" id="IPR028082">
    <property type="entry name" value="Peripla_BP_I"/>
</dbReference>
<name>A0A6J6TY60_9ZZZZ</name>
<dbReference type="PROSITE" id="PS50932">
    <property type="entry name" value="HTH_LACI_2"/>
    <property type="match status" value="1"/>
</dbReference>
<dbReference type="EMBL" id="CAEZYZ010000143">
    <property type="protein sequence ID" value="CAB4752571.1"/>
    <property type="molecule type" value="Genomic_DNA"/>
</dbReference>
<proteinExistence type="predicted"/>
<protein>
    <submittedName>
        <fullName evidence="5">Unannotated protein</fullName>
    </submittedName>
</protein>
<evidence type="ECO:0000313" key="7">
    <source>
        <dbReference type="EMBL" id="CAB4997953.1"/>
    </source>
</evidence>